<dbReference type="AlphaFoldDB" id="A0A1H9ZPV2"/>
<keyword evidence="2" id="KW-0812">Transmembrane</keyword>
<reference evidence="4" key="1">
    <citation type="submission" date="2016-10" db="EMBL/GenBank/DDBJ databases">
        <authorList>
            <person name="Varghese N."/>
            <person name="Submissions S."/>
        </authorList>
    </citation>
    <scope>NUCLEOTIDE SEQUENCE [LARGE SCALE GENOMIC DNA]</scope>
    <source>
        <strain evidence="4">DSM 44209</strain>
    </source>
</reference>
<feature type="compositionally biased region" description="Low complexity" evidence="1">
    <location>
        <begin position="140"/>
        <end position="150"/>
    </location>
</feature>
<keyword evidence="4" id="KW-1185">Reference proteome</keyword>
<evidence type="ECO:0000313" key="3">
    <source>
        <dbReference type="EMBL" id="SES83374.1"/>
    </source>
</evidence>
<keyword evidence="2" id="KW-1133">Transmembrane helix</keyword>
<gene>
    <name evidence="3" type="ORF">SAMN04488546_0703</name>
</gene>
<organism evidence="3 4">
    <name type="scientific">Geodermatophilus poikilotrophus</name>
    <dbReference type="NCBI Taxonomy" id="1333667"/>
    <lineage>
        <taxon>Bacteria</taxon>
        <taxon>Bacillati</taxon>
        <taxon>Actinomycetota</taxon>
        <taxon>Actinomycetes</taxon>
        <taxon>Geodermatophilales</taxon>
        <taxon>Geodermatophilaceae</taxon>
        <taxon>Geodermatophilus</taxon>
    </lineage>
</organism>
<dbReference type="Proteomes" id="UP000198507">
    <property type="component" value="Unassembled WGS sequence"/>
</dbReference>
<evidence type="ECO:0000256" key="1">
    <source>
        <dbReference type="SAM" id="MobiDB-lite"/>
    </source>
</evidence>
<keyword evidence="2" id="KW-0472">Membrane</keyword>
<feature type="region of interest" description="Disordered" evidence="1">
    <location>
        <begin position="125"/>
        <end position="158"/>
    </location>
</feature>
<proteinExistence type="predicted"/>
<name>A0A1H9ZPV2_9ACTN</name>
<feature type="transmembrane region" description="Helical" evidence="2">
    <location>
        <begin position="26"/>
        <end position="48"/>
    </location>
</feature>
<protein>
    <submittedName>
        <fullName evidence="3">Uncharacterized protein</fullName>
    </submittedName>
</protein>
<accession>A0A1H9ZPV2</accession>
<sequence>MRRDPAVIVADAGWTGLPRRFGEWVVMKWAIIAVLGFGLEIALVIAMARSNTARWERDHRAARAAIRAREEAGLRVRAAGLVAQRVPHPHLSHLPHVHLSPRVVDRLAHTREVLHVPRLHLPRLTRHPARPDIPAPAPAPDDATAAAADTPSEEQSTP</sequence>
<evidence type="ECO:0000256" key="2">
    <source>
        <dbReference type="SAM" id="Phobius"/>
    </source>
</evidence>
<dbReference type="EMBL" id="FOIE01000001">
    <property type="protein sequence ID" value="SES83374.1"/>
    <property type="molecule type" value="Genomic_DNA"/>
</dbReference>
<evidence type="ECO:0000313" key="4">
    <source>
        <dbReference type="Proteomes" id="UP000198507"/>
    </source>
</evidence>